<dbReference type="GO" id="GO:0051879">
    <property type="term" value="F:Hsp90 protein binding"/>
    <property type="evidence" value="ECO:0007669"/>
    <property type="project" value="TreeGrafter"/>
</dbReference>
<dbReference type="InterPro" id="IPR016024">
    <property type="entry name" value="ARM-type_fold"/>
</dbReference>
<evidence type="ECO:0000313" key="5">
    <source>
        <dbReference type="Proteomes" id="UP001217754"/>
    </source>
</evidence>
<keyword evidence="5" id="KW-1185">Reference proteome</keyword>
<dbReference type="Proteomes" id="UP001217754">
    <property type="component" value="Chromosome 2"/>
</dbReference>
<evidence type="ECO:0000256" key="3">
    <source>
        <dbReference type="SAM" id="MobiDB-lite"/>
    </source>
</evidence>
<gene>
    <name evidence="4" type="primary">MYO1_1</name>
    <name evidence="4" type="ORF">MJAP1_001612</name>
</gene>
<dbReference type="EMBL" id="CP119959">
    <property type="protein sequence ID" value="WFD38651.1"/>
    <property type="molecule type" value="Genomic_DNA"/>
</dbReference>
<dbReference type="AlphaFoldDB" id="A0AAF0F2L2"/>
<evidence type="ECO:0000313" key="4">
    <source>
        <dbReference type="EMBL" id="WFD38651.1"/>
    </source>
</evidence>
<dbReference type="RefSeq" id="XP_060121548.1">
    <property type="nucleotide sequence ID" value="XM_060265565.1"/>
</dbReference>
<dbReference type="GO" id="GO:0005737">
    <property type="term" value="C:cytoplasm"/>
    <property type="evidence" value="ECO:0007669"/>
    <property type="project" value="UniProtKB-SubCell"/>
</dbReference>
<protein>
    <submittedName>
        <fullName evidence="4">Class II myosin</fullName>
    </submittedName>
</protein>
<proteinExistence type="predicted"/>
<evidence type="ECO:0000256" key="2">
    <source>
        <dbReference type="ARBA" id="ARBA00022490"/>
    </source>
</evidence>
<feature type="region of interest" description="Disordered" evidence="3">
    <location>
        <begin position="497"/>
        <end position="516"/>
    </location>
</feature>
<dbReference type="PANTHER" id="PTHR45994">
    <property type="entry name" value="FI21225P1"/>
    <property type="match status" value="1"/>
</dbReference>
<accession>A0AAF0F2L2</accession>
<sequence>MADVVTQLLGSETGRAEALTRVQKLEPSDAPEIAETLRDAAKNDVVRALVVLHILSLLKAPVVQRVLAHDGLLEQFLSQAQKGDAACAMGHMLAGAASHAPLRAILAKDPAVEAWVAAHSSQAKITEVDADASATASADLVRIKLAIQTEEGKGPLGLDGDACTALYTSLRGSLVDGPAAPDAGLLDFDARAAACTDALEGLYYLVKLPALRDRVADDKALLAVFVRLLQSKARKEAVSTSSLPYLVASILATVAAYAPPRTEEQRRVEALRRSAVRTAEQDIAPQDAARRCRALVSVGLAAPLVAVALRSSTSEDELRRTLSSLFLALVTEQDGQLRGKLLQQGVARALLVLSRDAYAALAKPDAPAAVLAPLQALAKLTITTDPSLMYRMDGSAAQGVQYLAALYFAPQGSLLQLFEATMALTNLASLSPEMAGVVGRAPPPHANEHKDIASSLVSQFLMHDEDMVRRALVELLCNLVQDEQVFAFWSGEAEEPSKELVEGDEGSEPQPAGSSDVALRLHTAQGRLRLLVSLCRLDDSPPEPTTLALALAAAGALATLSSSPATCQRLLALPPSADETLASLVLPECTVSLLDAHQLALRGLVIAASLAQYAAYRKKHNDSATSAEVKKSALLGACRDYVAENARFARDSSEPRLASMRQQALTIAVDVLQDAQKL</sequence>
<organism evidence="4 5">
    <name type="scientific">Malassezia japonica</name>
    <dbReference type="NCBI Taxonomy" id="223818"/>
    <lineage>
        <taxon>Eukaryota</taxon>
        <taxon>Fungi</taxon>
        <taxon>Dikarya</taxon>
        <taxon>Basidiomycota</taxon>
        <taxon>Ustilaginomycotina</taxon>
        <taxon>Malasseziomycetes</taxon>
        <taxon>Malasseziales</taxon>
        <taxon>Malasseziaceae</taxon>
        <taxon>Malassezia</taxon>
    </lineage>
</organism>
<dbReference type="GeneID" id="85225261"/>
<dbReference type="InterPro" id="IPR011989">
    <property type="entry name" value="ARM-like"/>
</dbReference>
<comment type="subcellular location">
    <subcellularLocation>
        <location evidence="1">Cytoplasm</location>
    </subcellularLocation>
</comment>
<dbReference type="PANTHER" id="PTHR45994:SF1">
    <property type="entry name" value="FI21225P1"/>
    <property type="match status" value="1"/>
</dbReference>
<evidence type="ECO:0000256" key="1">
    <source>
        <dbReference type="ARBA" id="ARBA00004496"/>
    </source>
</evidence>
<dbReference type="SUPFAM" id="SSF48371">
    <property type="entry name" value="ARM repeat"/>
    <property type="match status" value="1"/>
</dbReference>
<keyword evidence="2" id="KW-0963">Cytoplasm</keyword>
<name>A0AAF0F2L2_9BASI</name>
<reference evidence="4" key="1">
    <citation type="submission" date="2023-03" db="EMBL/GenBank/DDBJ databases">
        <title>Mating type loci evolution in Malassezia.</title>
        <authorList>
            <person name="Coelho M.A."/>
        </authorList>
    </citation>
    <scope>NUCLEOTIDE SEQUENCE</scope>
    <source>
        <strain evidence="4">CBS 9431</strain>
    </source>
</reference>
<dbReference type="Gene3D" id="1.25.10.10">
    <property type="entry name" value="Leucine-rich Repeat Variant"/>
    <property type="match status" value="1"/>
</dbReference>